<sequence length="368" mass="39400">MSLFLSWLISSNDPIRAVDTVRLSLESCSAHWFAWVKYAGYAVALGCAMEAPETFVIIKRWCLLRFRDEDREENREERTSWFVPIAAIGLLIIVAGIVVETYAESKVSDNDALLRAHESDKITAAEGEAAAAVKQAGSAATSAKTAHDESDAAKTSSDDALKIAGGARREADTFERDIKSAKESSADANNKAAEAESHLASAYQAAAIAQAEVNRLKSPRSLVNIDKIIAALRDFKGTEYALGTSSDVEQIELTKELAAVLDKAGWVRKQPQQVPLNSLFIPLSAQGPADAIPPCIAIGIAAEAHVKNPSAEIGKTFETAPKELKAVLAFQAALWPNISPADPKNIEPLNLDPKAGEAPITICVGKKP</sequence>
<evidence type="ECO:0000256" key="1">
    <source>
        <dbReference type="SAM" id="MobiDB-lite"/>
    </source>
</evidence>
<proteinExistence type="predicted"/>
<dbReference type="KEGG" id="adin:H7849_22365"/>
<evidence type="ECO:0000313" key="3">
    <source>
        <dbReference type="EMBL" id="QNI31758.1"/>
    </source>
</evidence>
<gene>
    <name evidence="3" type="ORF">H7849_22365</name>
</gene>
<feature type="transmembrane region" description="Helical" evidence="2">
    <location>
        <begin position="79"/>
        <end position="99"/>
    </location>
</feature>
<organism evidence="3 4">
    <name type="scientific">Alloacidobacterium dinghuense</name>
    <dbReference type="NCBI Taxonomy" id="2763107"/>
    <lineage>
        <taxon>Bacteria</taxon>
        <taxon>Pseudomonadati</taxon>
        <taxon>Acidobacteriota</taxon>
        <taxon>Terriglobia</taxon>
        <taxon>Terriglobales</taxon>
        <taxon>Acidobacteriaceae</taxon>
        <taxon>Alloacidobacterium</taxon>
    </lineage>
</organism>
<protein>
    <submittedName>
        <fullName evidence="3">Uncharacterized protein</fullName>
    </submittedName>
</protein>
<evidence type="ECO:0000256" key="2">
    <source>
        <dbReference type="SAM" id="Phobius"/>
    </source>
</evidence>
<evidence type="ECO:0000313" key="4">
    <source>
        <dbReference type="Proteomes" id="UP000515312"/>
    </source>
</evidence>
<feature type="region of interest" description="Disordered" evidence="1">
    <location>
        <begin position="140"/>
        <end position="175"/>
    </location>
</feature>
<keyword evidence="4" id="KW-1185">Reference proteome</keyword>
<dbReference type="EMBL" id="CP060394">
    <property type="protein sequence ID" value="QNI31758.1"/>
    <property type="molecule type" value="Genomic_DNA"/>
</dbReference>
<reference evidence="3 4" key="1">
    <citation type="submission" date="2020-08" db="EMBL/GenBank/DDBJ databases">
        <title>Edaphobacter telluris sp. nov. and Acidobacterium dinghuensis sp. nov., two acidobacteria isolated from forest soil.</title>
        <authorList>
            <person name="Fu J."/>
            <person name="Qiu L."/>
        </authorList>
    </citation>
    <scope>NUCLEOTIDE SEQUENCE [LARGE SCALE GENOMIC DNA]</scope>
    <source>
        <strain evidence="3">4Y35</strain>
    </source>
</reference>
<name>A0A7G8BGT8_9BACT</name>
<dbReference type="AlphaFoldDB" id="A0A7G8BGT8"/>
<dbReference type="Proteomes" id="UP000515312">
    <property type="component" value="Chromosome"/>
</dbReference>
<accession>A0A7G8BGT8</accession>
<keyword evidence="2" id="KW-0812">Transmembrane</keyword>
<keyword evidence="2" id="KW-1133">Transmembrane helix</keyword>
<dbReference type="RefSeq" id="WP_186742670.1">
    <property type="nucleotide sequence ID" value="NZ_CP060394.1"/>
</dbReference>
<keyword evidence="2" id="KW-0472">Membrane</keyword>
<feature type="compositionally biased region" description="Basic and acidic residues" evidence="1">
    <location>
        <begin position="145"/>
        <end position="175"/>
    </location>
</feature>